<organism evidence="3 4">
    <name type="scientific">Rubripirellula reticaptiva</name>
    <dbReference type="NCBI Taxonomy" id="2528013"/>
    <lineage>
        <taxon>Bacteria</taxon>
        <taxon>Pseudomonadati</taxon>
        <taxon>Planctomycetota</taxon>
        <taxon>Planctomycetia</taxon>
        <taxon>Pirellulales</taxon>
        <taxon>Pirellulaceae</taxon>
        <taxon>Rubripirellula</taxon>
    </lineage>
</organism>
<dbReference type="InterPro" id="IPR002762">
    <property type="entry name" value="CbiX-like"/>
</dbReference>
<name>A0A5C6FDE4_9BACT</name>
<keyword evidence="1" id="KW-0479">Metal-binding</keyword>
<dbReference type="OrthoDB" id="9797895at2"/>
<sequence>MSEFRSTGVLLIGHGTREAKGTEQFFQLGRRLENRLRPVPVEVSLLEFQKPTIAEAWDALMARKVNHVHVAPLLLFAAGHAKQDIPSAIAECQSRWPGVTTDQARPLSRHPSIVKLVTDRLQRALRQVAEPPKRTAVVMVGRGSHDPCAAADMRVMTEVIRRRVNVAHVATAFYAMALPRVPDLIDKVAITGGFDAIVVHPHLLFEGRLYQAISRQIAEAKLRHPAIQFYLSDYLGPEIEVCEAIAARCDCTATDASLSGHIND</sequence>
<accession>A0A5C6FDE4</accession>
<dbReference type="CDD" id="cd03414">
    <property type="entry name" value="CbiX_SirB_C"/>
    <property type="match status" value="1"/>
</dbReference>
<protein>
    <submittedName>
        <fullName evidence="3">Sirohydrochlorin cobaltochelatase</fullName>
        <ecNumber evidence="3">4.99.1.3</ecNumber>
    </submittedName>
</protein>
<gene>
    <name evidence="3" type="primary">cbiX</name>
    <name evidence="3" type="ORF">Poly59_05180</name>
</gene>
<dbReference type="SUPFAM" id="SSF53800">
    <property type="entry name" value="Chelatase"/>
    <property type="match status" value="1"/>
</dbReference>
<evidence type="ECO:0000256" key="1">
    <source>
        <dbReference type="ARBA" id="ARBA00022723"/>
    </source>
</evidence>
<dbReference type="EMBL" id="SJPX01000001">
    <property type="protein sequence ID" value="TWU57611.1"/>
    <property type="molecule type" value="Genomic_DNA"/>
</dbReference>
<dbReference type="Pfam" id="PF01903">
    <property type="entry name" value="CbiX"/>
    <property type="match status" value="2"/>
</dbReference>
<dbReference type="PANTHER" id="PTHR33542:SF3">
    <property type="entry name" value="SIROHYDROCHLORIN FERROCHELATASE, CHLOROPLASTIC"/>
    <property type="match status" value="1"/>
</dbReference>
<dbReference type="RefSeq" id="WP_146532484.1">
    <property type="nucleotide sequence ID" value="NZ_SJPX01000001.1"/>
</dbReference>
<dbReference type="GO" id="GO:0046872">
    <property type="term" value="F:metal ion binding"/>
    <property type="evidence" value="ECO:0007669"/>
    <property type="project" value="UniProtKB-KW"/>
</dbReference>
<dbReference type="CDD" id="cd03416">
    <property type="entry name" value="CbiX_SirB_N"/>
    <property type="match status" value="1"/>
</dbReference>
<dbReference type="InterPro" id="IPR050963">
    <property type="entry name" value="Sirohydro_Cobaltochel/CbiX"/>
</dbReference>
<proteinExistence type="predicted"/>
<evidence type="ECO:0000313" key="3">
    <source>
        <dbReference type="EMBL" id="TWU57611.1"/>
    </source>
</evidence>
<comment type="caution">
    <text evidence="3">The sequence shown here is derived from an EMBL/GenBank/DDBJ whole genome shotgun (WGS) entry which is preliminary data.</text>
</comment>
<dbReference type="EC" id="4.99.1.3" evidence="3"/>
<evidence type="ECO:0000313" key="4">
    <source>
        <dbReference type="Proteomes" id="UP000317977"/>
    </source>
</evidence>
<keyword evidence="2 3" id="KW-0456">Lyase</keyword>
<dbReference type="PANTHER" id="PTHR33542">
    <property type="entry name" value="SIROHYDROCHLORIN FERROCHELATASE, CHLOROPLASTIC"/>
    <property type="match status" value="1"/>
</dbReference>
<keyword evidence="4" id="KW-1185">Reference proteome</keyword>
<reference evidence="3 4" key="1">
    <citation type="submission" date="2019-02" db="EMBL/GenBank/DDBJ databases">
        <title>Deep-cultivation of Planctomycetes and their phenomic and genomic characterization uncovers novel biology.</title>
        <authorList>
            <person name="Wiegand S."/>
            <person name="Jogler M."/>
            <person name="Boedeker C."/>
            <person name="Pinto D."/>
            <person name="Vollmers J."/>
            <person name="Rivas-Marin E."/>
            <person name="Kohn T."/>
            <person name="Peeters S.H."/>
            <person name="Heuer A."/>
            <person name="Rast P."/>
            <person name="Oberbeckmann S."/>
            <person name="Bunk B."/>
            <person name="Jeske O."/>
            <person name="Meyerdierks A."/>
            <person name="Storesund J.E."/>
            <person name="Kallscheuer N."/>
            <person name="Luecker S."/>
            <person name="Lage O.M."/>
            <person name="Pohl T."/>
            <person name="Merkel B.J."/>
            <person name="Hornburger P."/>
            <person name="Mueller R.-W."/>
            <person name="Bruemmer F."/>
            <person name="Labrenz M."/>
            <person name="Spormann A.M."/>
            <person name="Op Den Camp H."/>
            <person name="Overmann J."/>
            <person name="Amann R."/>
            <person name="Jetten M.S.M."/>
            <person name="Mascher T."/>
            <person name="Medema M.H."/>
            <person name="Devos D.P."/>
            <person name="Kaster A.-K."/>
            <person name="Ovreas L."/>
            <person name="Rohde M."/>
            <person name="Galperin M.Y."/>
            <person name="Jogler C."/>
        </authorList>
    </citation>
    <scope>NUCLEOTIDE SEQUENCE [LARGE SCALE GENOMIC DNA]</scope>
    <source>
        <strain evidence="3 4">Poly59</strain>
    </source>
</reference>
<dbReference type="GO" id="GO:0016852">
    <property type="term" value="F:sirohydrochlorin cobaltochelatase activity"/>
    <property type="evidence" value="ECO:0007669"/>
    <property type="project" value="UniProtKB-EC"/>
</dbReference>
<dbReference type="Gene3D" id="3.40.50.1400">
    <property type="match status" value="2"/>
</dbReference>
<evidence type="ECO:0000256" key="2">
    <source>
        <dbReference type="ARBA" id="ARBA00023239"/>
    </source>
</evidence>
<dbReference type="Proteomes" id="UP000317977">
    <property type="component" value="Unassembled WGS sequence"/>
</dbReference>
<dbReference type="AlphaFoldDB" id="A0A5C6FDE4"/>